<keyword evidence="3" id="KW-1185">Reference proteome</keyword>
<dbReference type="AlphaFoldDB" id="A0A7H0H9J2"/>
<protein>
    <submittedName>
        <fullName evidence="2">Uncharacterized protein</fullName>
    </submittedName>
</protein>
<dbReference type="KEGG" id="tdf:H9L22_08100"/>
<evidence type="ECO:0000313" key="2">
    <source>
        <dbReference type="EMBL" id="QNP57208.1"/>
    </source>
</evidence>
<proteinExistence type="predicted"/>
<name>A0A7H0H9J2_9ACTN</name>
<keyword evidence="1" id="KW-0472">Membrane</keyword>
<keyword evidence="1" id="KW-1133">Transmembrane helix</keyword>
<dbReference type="Proteomes" id="UP000516117">
    <property type="component" value="Chromosome"/>
</dbReference>
<organism evidence="2 3">
    <name type="scientific">Tessaracoccus defluvii</name>
    <dbReference type="NCBI Taxonomy" id="1285901"/>
    <lineage>
        <taxon>Bacteria</taxon>
        <taxon>Bacillati</taxon>
        <taxon>Actinomycetota</taxon>
        <taxon>Actinomycetes</taxon>
        <taxon>Propionibacteriales</taxon>
        <taxon>Propionibacteriaceae</taxon>
        <taxon>Tessaracoccus</taxon>
    </lineage>
</organism>
<keyword evidence="1" id="KW-0812">Transmembrane</keyword>
<dbReference type="RefSeq" id="WP_187722301.1">
    <property type="nucleotide sequence ID" value="NZ_BAABBL010000019.1"/>
</dbReference>
<feature type="transmembrane region" description="Helical" evidence="1">
    <location>
        <begin position="19"/>
        <end position="38"/>
    </location>
</feature>
<evidence type="ECO:0000256" key="1">
    <source>
        <dbReference type="SAM" id="Phobius"/>
    </source>
</evidence>
<feature type="transmembrane region" description="Helical" evidence="1">
    <location>
        <begin position="44"/>
        <end position="69"/>
    </location>
</feature>
<dbReference type="EMBL" id="CP060789">
    <property type="protein sequence ID" value="QNP57208.1"/>
    <property type="molecule type" value="Genomic_DNA"/>
</dbReference>
<feature type="transmembrane region" description="Helical" evidence="1">
    <location>
        <begin position="124"/>
        <end position="146"/>
    </location>
</feature>
<reference evidence="2 3" key="1">
    <citation type="submission" date="2020-08" db="EMBL/GenBank/DDBJ databases">
        <title>Genome sequence of Tessaracoccus defluvii JCM 17540T.</title>
        <authorList>
            <person name="Hyun D.-W."/>
            <person name="Bae J.-W."/>
        </authorList>
    </citation>
    <scope>NUCLEOTIDE SEQUENCE [LARGE SCALE GENOMIC DNA]</scope>
    <source>
        <strain evidence="2 3">JCM 17540</strain>
    </source>
</reference>
<sequence>MSVPVPFTRYPAGEVAYQALWWAIVALPAAFVGLRLFTDIGGVFFLYAVVGIPATIALQVVAGLVAWTYRKRQWRHFLGPVATWLSAAYYAAWLVLALVMPDHTQGAAVPAPLGRLLGPDGADVATGILMVSIVLLYLALLAAVVVEGTRAVRRLGDDPRPTVT</sequence>
<accession>A0A7H0H9J2</accession>
<feature type="transmembrane region" description="Helical" evidence="1">
    <location>
        <begin position="81"/>
        <end position="100"/>
    </location>
</feature>
<gene>
    <name evidence="2" type="ORF">H9L22_08100</name>
</gene>
<evidence type="ECO:0000313" key="3">
    <source>
        <dbReference type="Proteomes" id="UP000516117"/>
    </source>
</evidence>